<name>A0A2S2QA28_9HEMI</name>
<dbReference type="Pfam" id="PF04840">
    <property type="entry name" value="Vps16_C"/>
    <property type="match status" value="1"/>
</dbReference>
<keyword evidence="3" id="KW-0472">Membrane</keyword>
<feature type="domain" description="Vps16 N-terminal" evidence="5">
    <location>
        <begin position="5"/>
        <end position="423"/>
    </location>
</feature>
<dbReference type="RefSeq" id="XP_025421630.1">
    <property type="nucleotide sequence ID" value="XM_025565845.1"/>
</dbReference>
<keyword evidence="3" id="KW-0653">Protein transport</keyword>
<dbReference type="InterPro" id="IPR038132">
    <property type="entry name" value="Vps16_C_sf"/>
</dbReference>
<dbReference type="InterPro" id="IPR006925">
    <property type="entry name" value="Vps16_C"/>
</dbReference>
<dbReference type="AlphaFoldDB" id="A0A2S2QA28"/>
<comment type="function">
    <text evidence="3">Plays a role in vesicle-mediated protein trafficking to lysosomal compartments including the endocytic membrane transport and autophagic pathways. Believed to act as a core component of the putative HOPS and CORVET endosomal tethering complexes.</text>
</comment>
<sequence>MSLLTSEWVPYRNENYFRKLEIYPDMYWCNEIDINTSVVIAASCGGPIIIIRDRTKLVSVKTSGKPIISVYTSSGKIISSFVWNSGHLINLGWSNNEEILCCQDDGLVLIYDLFGNYQHTFSMMKDRKDVKLLDARITSNFTRTIVAVLTETYNIYVVNDITKVKVHILPEIPDFNNIPNLWEIILQERQTSVLISTQHSLYSVSHAECKQQVIGFNDTDYSNDINVINAIKKMCISSDHKHIALLNNDNRIWIGSSDLRKVYRVYKKPFTSSIDQMAWCGSEGVALYFKAEEVVIIVGKIDDQVTFIYTDPICLVSEIDCVRVIGAFTNDLLQLVPNCVQDIFRINSTSPSSYLVEAFKQFEKRNHRANEYIHLVNQMLETAVDQCIKAAGHEIDPSTQKLLMKAAQFGKTFLQNFNPDQYLSMCRLLRVLNAVRDPKIGISITYPQLQKISLQTLLSKLVGQRHYYLALQASSFIRVSSNIGSSHILTQWAKFKVKQTHVDKEQLAITIADKLGKYSGVSYHSIAEMAANSGRIQLAIRLLDYETQVNLQIPLLLKYQQDNIALKKAIESGNTDLIYMVLLHMQTSMPLGKFQMEIKKSSVAQALYIKYCHQHSGYSLLDMYTQEDNHEQLALYHVTESIKSNNSKEMSVSINEAINCYKRTRDEFSLTTCESQLKLIRYQSSLEEKLKNNFRDLTLHDTLVKLLEINELKLADKLRSEFKVPERRYWWARVTVLAKQEDWNELDKLSKVKKSPIGYEPFIDVCIEHGNKYEALKYLPKIRDDLKQNYTTKVTSMP</sequence>
<keyword evidence="7" id="KW-1185">Reference proteome</keyword>
<dbReference type="PANTHER" id="PTHR12811:SF0">
    <property type="entry name" value="VACUOLAR PROTEIN SORTING-ASSOCIATED PROTEIN 16 HOMOLOG"/>
    <property type="match status" value="1"/>
</dbReference>
<proteinExistence type="inferred from homology"/>
<dbReference type="InterPro" id="IPR036322">
    <property type="entry name" value="WD40_repeat_dom_sf"/>
</dbReference>
<dbReference type="PIRSF" id="PIRSF007949">
    <property type="entry name" value="VPS16"/>
    <property type="match status" value="1"/>
</dbReference>
<dbReference type="GO" id="GO:0016197">
    <property type="term" value="P:endosomal transport"/>
    <property type="evidence" value="ECO:0007669"/>
    <property type="project" value="TreeGrafter"/>
</dbReference>
<evidence type="ECO:0000259" key="5">
    <source>
        <dbReference type="Pfam" id="PF04841"/>
    </source>
</evidence>
<dbReference type="GO" id="GO:0042144">
    <property type="term" value="P:vacuole fusion, non-autophagic"/>
    <property type="evidence" value="ECO:0007669"/>
    <property type="project" value="TreeGrafter"/>
</dbReference>
<dbReference type="InterPro" id="IPR016534">
    <property type="entry name" value="VPS16"/>
</dbReference>
<keyword evidence="3" id="KW-0813">Transport</keyword>
<evidence type="ECO:0000256" key="3">
    <source>
        <dbReference type="PIRNR" id="PIRNR007949"/>
    </source>
</evidence>
<dbReference type="Gene3D" id="1.10.150.780">
    <property type="entry name" value="Vps16, C-terminal region"/>
    <property type="match status" value="1"/>
</dbReference>
<comment type="similarity">
    <text evidence="1 3">Belongs to the VPS16 family.</text>
</comment>
<dbReference type="PANTHER" id="PTHR12811">
    <property type="entry name" value="VACUOLAR PROTEIN SORTING VPS16"/>
    <property type="match status" value="1"/>
</dbReference>
<reference evidence="6" key="1">
    <citation type="submission" date="2018-04" db="EMBL/GenBank/DDBJ databases">
        <title>Transcriptome assembly of Sipha flava.</title>
        <authorList>
            <person name="Scully E.D."/>
            <person name="Geib S.M."/>
            <person name="Palmer N.A."/>
            <person name="Koch K."/>
            <person name="Bradshaw J."/>
            <person name="Heng-Moss T."/>
            <person name="Sarath G."/>
        </authorList>
    </citation>
    <scope>NUCLEOTIDE SEQUENCE</scope>
</reference>
<feature type="domain" description="Vps16 C-terminal" evidence="4">
    <location>
        <begin position="521"/>
        <end position="787"/>
    </location>
</feature>
<evidence type="ECO:0000313" key="7">
    <source>
        <dbReference type="Proteomes" id="UP000694846"/>
    </source>
</evidence>
<keyword evidence="3" id="KW-0967">Endosome</keyword>
<evidence type="ECO:0000259" key="4">
    <source>
        <dbReference type="Pfam" id="PF04840"/>
    </source>
</evidence>
<dbReference type="SUPFAM" id="SSF50978">
    <property type="entry name" value="WD40 repeat-like"/>
    <property type="match status" value="1"/>
</dbReference>
<gene>
    <name evidence="6" type="primary">VPS16</name>
    <name evidence="8" type="synonym">LOC112691558</name>
    <name evidence="6" type="ORF">g.66979</name>
</gene>
<dbReference type="Pfam" id="PF04841">
    <property type="entry name" value="Vps16_N"/>
    <property type="match status" value="1"/>
</dbReference>
<dbReference type="GO" id="GO:0005765">
    <property type="term" value="C:lysosomal membrane"/>
    <property type="evidence" value="ECO:0007669"/>
    <property type="project" value="UniProtKB-SubCell"/>
</dbReference>
<dbReference type="Proteomes" id="UP000694846">
    <property type="component" value="Unplaced"/>
</dbReference>
<accession>A0A2S2QA28</accession>
<evidence type="ECO:0000313" key="6">
    <source>
        <dbReference type="EMBL" id="MBY74598.1"/>
    </source>
</evidence>
<comment type="subcellular location">
    <subcellularLocation>
        <location evidence="3">Late endosome membrane</location>
        <topology evidence="3">Peripheral membrane protein</topology>
        <orientation evidence="3">Cytoplasmic side</orientation>
    </subcellularLocation>
    <subcellularLocation>
        <location evidence="3">Lysosome membrane</location>
        <topology evidence="3">Peripheral membrane protein</topology>
        <orientation evidence="3">Cytoplasmic side</orientation>
    </subcellularLocation>
    <text evidence="3">Cytoplasmic, peripheral membrane protein associated with late endosomes/lysosomes.</text>
</comment>
<dbReference type="EMBL" id="GGMS01005395">
    <property type="protein sequence ID" value="MBY74598.1"/>
    <property type="molecule type" value="Transcribed_RNA"/>
</dbReference>
<dbReference type="InterPro" id="IPR006926">
    <property type="entry name" value="Vps16_N"/>
</dbReference>
<evidence type="ECO:0000256" key="1">
    <source>
        <dbReference type="ARBA" id="ARBA00009250"/>
    </source>
</evidence>
<evidence type="ECO:0000313" key="8">
    <source>
        <dbReference type="RefSeq" id="XP_025421630.1"/>
    </source>
</evidence>
<organism evidence="6">
    <name type="scientific">Sipha flava</name>
    <name type="common">yellow sugarcane aphid</name>
    <dbReference type="NCBI Taxonomy" id="143950"/>
    <lineage>
        <taxon>Eukaryota</taxon>
        <taxon>Metazoa</taxon>
        <taxon>Ecdysozoa</taxon>
        <taxon>Arthropoda</taxon>
        <taxon>Hexapoda</taxon>
        <taxon>Insecta</taxon>
        <taxon>Pterygota</taxon>
        <taxon>Neoptera</taxon>
        <taxon>Paraneoptera</taxon>
        <taxon>Hemiptera</taxon>
        <taxon>Sternorrhyncha</taxon>
        <taxon>Aphidomorpha</taxon>
        <taxon>Aphidoidea</taxon>
        <taxon>Aphididae</taxon>
        <taxon>Sipha</taxon>
    </lineage>
</organism>
<dbReference type="GO" id="GO:0003779">
    <property type="term" value="F:actin binding"/>
    <property type="evidence" value="ECO:0007669"/>
    <property type="project" value="TreeGrafter"/>
</dbReference>
<protein>
    <recommendedName>
        <fullName evidence="2 3">Vacuolar protein sorting-associated protein 16 homolog</fullName>
    </recommendedName>
</protein>
<dbReference type="GO" id="GO:0030897">
    <property type="term" value="C:HOPS complex"/>
    <property type="evidence" value="ECO:0007669"/>
    <property type="project" value="UniProtKB-UniRule"/>
</dbReference>
<evidence type="ECO:0000256" key="2">
    <source>
        <dbReference type="ARBA" id="ARBA00017947"/>
    </source>
</evidence>
<dbReference type="GO" id="GO:0033263">
    <property type="term" value="C:CORVET complex"/>
    <property type="evidence" value="ECO:0007669"/>
    <property type="project" value="UniProtKB-UniRule"/>
</dbReference>
<keyword evidence="3" id="KW-0458">Lysosome</keyword>
<dbReference type="GO" id="GO:0031902">
    <property type="term" value="C:late endosome membrane"/>
    <property type="evidence" value="ECO:0007669"/>
    <property type="project" value="UniProtKB-SubCell"/>
</dbReference>
<dbReference type="OrthoDB" id="1792at2759"/>
<dbReference type="GO" id="GO:0006886">
    <property type="term" value="P:intracellular protein transport"/>
    <property type="evidence" value="ECO:0007669"/>
    <property type="project" value="InterPro"/>
</dbReference>
<reference evidence="8" key="2">
    <citation type="submission" date="2025-04" db="UniProtKB">
        <authorList>
            <consortium name="RefSeq"/>
        </authorList>
    </citation>
    <scope>IDENTIFICATION</scope>
    <source>
        <tissue evidence="8">Whole body</tissue>
    </source>
</reference>